<dbReference type="Proteomes" id="UP000002654">
    <property type="component" value="Chromosome"/>
</dbReference>
<protein>
    <submittedName>
        <fullName evidence="1">Oligoketide cyclase superfamily protein</fullName>
    </submittedName>
</protein>
<dbReference type="AlphaFoldDB" id="G4RPJ4"/>
<organism evidence="1 2">
    <name type="scientific">Thermoproteus tenax (strain ATCC 35583 / DSM 2078 / JCM 9277 / NBRC 100435 / Kra 1)</name>
    <dbReference type="NCBI Taxonomy" id="768679"/>
    <lineage>
        <taxon>Archaea</taxon>
        <taxon>Thermoproteota</taxon>
        <taxon>Thermoprotei</taxon>
        <taxon>Thermoproteales</taxon>
        <taxon>Thermoproteaceae</taxon>
        <taxon>Thermoproteus</taxon>
    </lineage>
</organism>
<dbReference type="PaxDb" id="768679-TTX_0834"/>
<keyword evidence="2" id="KW-1185">Reference proteome</keyword>
<dbReference type="Pfam" id="PF06240">
    <property type="entry name" value="COXG"/>
    <property type="match status" value="1"/>
</dbReference>
<dbReference type="InterPro" id="IPR023393">
    <property type="entry name" value="START-like_dom_sf"/>
</dbReference>
<name>G4RPJ4_THETK</name>
<proteinExistence type="predicted"/>
<evidence type="ECO:0000313" key="1">
    <source>
        <dbReference type="EMBL" id="CCC81489.1"/>
    </source>
</evidence>
<sequence length="137" mass="15182">MELRYDGVIELRDVSNFRKLLEPEVVGRAFPGVTAVEREGEWYKAKMVLNVGSLRGTLDVRFRYAEISEDGATVVGATNGLQSTVDFTLKFLRKDRQVLWSFVGNARGLIATLGRPLLDAVAKSLIAQVVSNLRAIL</sequence>
<dbReference type="Gene3D" id="3.30.530.20">
    <property type="match status" value="1"/>
</dbReference>
<dbReference type="EMBL" id="FN869859">
    <property type="protein sequence ID" value="CCC81489.1"/>
    <property type="molecule type" value="Genomic_DNA"/>
</dbReference>
<dbReference type="eggNOG" id="arCOG01927">
    <property type="taxonomic scope" value="Archaea"/>
</dbReference>
<dbReference type="PANTHER" id="PTHR38588:SF1">
    <property type="entry name" value="BLL0334 PROTEIN"/>
    <property type="match status" value="1"/>
</dbReference>
<dbReference type="HOGENOM" id="CLU_1860800_0_0_2"/>
<dbReference type="RefSeq" id="WP_014126745.1">
    <property type="nucleotide sequence ID" value="NC_016070.1"/>
</dbReference>
<dbReference type="STRING" id="768679.TTX_0834"/>
<dbReference type="OrthoDB" id="25755at2157"/>
<dbReference type="InterPro" id="IPR010419">
    <property type="entry name" value="CO_DH_gsu"/>
</dbReference>
<evidence type="ECO:0000313" key="2">
    <source>
        <dbReference type="Proteomes" id="UP000002654"/>
    </source>
</evidence>
<dbReference type="KEGG" id="ttn:TTX_0834"/>
<reference evidence="1 2" key="1">
    <citation type="journal article" date="2011" name="PLoS ONE">
        <title>The complete genome sequence of Thermoproteus tenax: a physiologically versatile member of the Crenarchaeota.</title>
        <authorList>
            <person name="Siebers B."/>
            <person name="Zaparty M."/>
            <person name="Raddatz G."/>
            <person name="Tjaden B."/>
            <person name="Albers S.V."/>
            <person name="Bell S.D."/>
            <person name="Blombach F."/>
            <person name="Kletzin A."/>
            <person name="Kyrpides N."/>
            <person name="Lanz C."/>
            <person name="Plagens A."/>
            <person name="Rampp M."/>
            <person name="Rosinus A."/>
            <person name="von Jan M."/>
            <person name="Makarova K.S."/>
            <person name="Klenk H.P."/>
            <person name="Schuster S.C."/>
            <person name="Hensel R."/>
        </authorList>
    </citation>
    <scope>NUCLEOTIDE SEQUENCE [LARGE SCALE GENOMIC DNA]</scope>
    <source>
        <strain evidence="2">ATCC 35583 / DSM 2078 / JCM 9277 / NBRC 100435 / Kra 1</strain>
    </source>
</reference>
<dbReference type="GeneID" id="11261726"/>
<gene>
    <name evidence="1" type="ordered locus">TTX_0834</name>
</gene>
<dbReference type="SUPFAM" id="SSF55961">
    <property type="entry name" value="Bet v1-like"/>
    <property type="match status" value="1"/>
</dbReference>
<accession>G4RPJ4</accession>
<dbReference type="PATRIC" id="fig|768679.9.peg.843"/>
<dbReference type="PANTHER" id="PTHR38588">
    <property type="entry name" value="BLL0334 PROTEIN"/>
    <property type="match status" value="1"/>
</dbReference>